<feature type="domain" description="MRH" evidence="11">
    <location>
        <begin position="1815"/>
        <end position="1953"/>
    </location>
</feature>
<dbReference type="SMART" id="SM01404">
    <property type="entry name" value="CIMR"/>
    <property type="match status" value="14"/>
</dbReference>
<accession>L7M250</accession>
<dbReference type="PROSITE" id="PS51914">
    <property type="entry name" value="MRH"/>
    <property type="match status" value="15"/>
</dbReference>
<evidence type="ECO:0000256" key="9">
    <source>
        <dbReference type="SAM" id="Phobius"/>
    </source>
</evidence>
<dbReference type="GO" id="GO:0005537">
    <property type="term" value="F:D-mannose binding"/>
    <property type="evidence" value="ECO:0007669"/>
    <property type="project" value="InterPro"/>
</dbReference>
<dbReference type="GO" id="GO:0010008">
    <property type="term" value="C:endosome membrane"/>
    <property type="evidence" value="ECO:0007669"/>
    <property type="project" value="UniProtKB-SubCell"/>
</dbReference>
<keyword evidence="4 10" id="KW-0732">Signal</keyword>
<dbReference type="GO" id="GO:0005802">
    <property type="term" value="C:trans-Golgi network"/>
    <property type="evidence" value="ECO:0007669"/>
    <property type="project" value="TreeGrafter"/>
</dbReference>
<evidence type="ECO:0000256" key="5">
    <source>
        <dbReference type="ARBA" id="ARBA00022989"/>
    </source>
</evidence>
<dbReference type="GO" id="GO:0000139">
    <property type="term" value="C:Golgi membrane"/>
    <property type="evidence" value="ECO:0007669"/>
    <property type="project" value="UniProtKB-SubCell"/>
</dbReference>
<dbReference type="GO" id="GO:0007041">
    <property type="term" value="P:lysosomal transport"/>
    <property type="evidence" value="ECO:0007669"/>
    <property type="project" value="InterPro"/>
</dbReference>
<keyword evidence="3 9" id="KW-0812">Transmembrane</keyword>
<protein>
    <submittedName>
        <fullName evidence="12">Putative mannose-6-phosphate/insulin receptor type ii</fullName>
    </submittedName>
</protein>
<dbReference type="SUPFAM" id="SSF50911">
    <property type="entry name" value="Mannose 6-phosphate receptor domain"/>
    <property type="match status" value="15"/>
</dbReference>
<dbReference type="FunFam" id="2.70.130.10:FF:000028">
    <property type="entry name" value="Mannose-6-phosphate/insulin-like growth factor II receptor"/>
    <property type="match status" value="1"/>
</dbReference>
<evidence type="ECO:0000259" key="11">
    <source>
        <dbReference type="PROSITE" id="PS51914"/>
    </source>
</evidence>
<keyword evidence="12" id="KW-0675">Receptor</keyword>
<feature type="chain" id="PRO_5003981113" evidence="10">
    <location>
        <begin position="30"/>
        <end position="2367"/>
    </location>
</feature>
<evidence type="ECO:0000256" key="2">
    <source>
        <dbReference type="ARBA" id="ARBA00022448"/>
    </source>
</evidence>
<evidence type="ECO:0000256" key="8">
    <source>
        <dbReference type="SAM" id="MobiDB-lite"/>
    </source>
</evidence>
<feature type="domain" description="MRH" evidence="11">
    <location>
        <begin position="1956"/>
        <end position="2106"/>
    </location>
</feature>
<feature type="compositionally biased region" description="Polar residues" evidence="8">
    <location>
        <begin position="2347"/>
        <end position="2356"/>
    </location>
</feature>
<comment type="subcellular location">
    <subcellularLocation>
        <location evidence="1">Endomembrane system</location>
    </subcellularLocation>
</comment>
<feature type="domain" description="MRH" evidence="11">
    <location>
        <begin position="483"/>
        <end position="629"/>
    </location>
</feature>
<sequence>MLQTSAKMHFREFAVAGLLLSVFTTFAVAENVQNVCTDSIGTLNGPVMFRHTWQVGLPLEKGVRSDFMYLSVCEPLSFPDSSPAAVCNGKSACRVTDGKAEVYADFSANASNVVVSEGWLFVKGNTCAGSPNTNYKISVRISCAAHLGSPEYFVDKKCQLFLMWRTSAACAEKPARTEVPCTAHTDSGLRHDLSGLIKSEGGYVVETTDEDTTLVINVCSDMQSDSASGITYPPMSGACILEGKECKSVGRVQSGLQVNDSSIFIEYPPSPESTPRPGCTVPPRTVVQFRCPRREQSRAPRLISDVDCHYYVEWETQHACSLDLLRANPAECKFTSENHGIDIDLSPLKKKDGYYTTETNINGTKAVIKYNICGKGLGGGTVQCGKKRAFRTAICAEMNGQSFSLGQDQEQTLQLVDDVVTMKFKDGSDCGSSSGSMWSSDVHFVCNKREGNGEMQFGWLDSSACTYHFIWETAHACPKARETDCIAESGDVRINLGPLARRGGDAPWTALGSLKSDRESVILINVCEGLGKTEVVKECGATSTVCVRKSNGKSAIYGTQPAELVYDKSSKTASMSSEGGPCWNGKNLRSIITFICKPGAVSTNPQLVREVESECLLEFEWHTALACPRASHVGQDCRVYNDAMGFEIDLNPLKSSKPYALQHEGYHFFINVCGNVSESPCAGDIRTANASVCQVAIGDGRFWSLGQANTTLTYIDGMLNLTYTNGTPYNDAAKTPRSSSLTFLCDYEAGIGQPQFMDEASRTYAFIWRTSYACPPTYFVGCVYRDPHTNLSYDLSRLNQANTDGDWIAEEHEASYTIFAYVSVCRPLKRAPLGCSSKAAVCIVHSYRNGTEKVAIANAGQARNAPRNMSDLLTLEYDHGDPCPYKKNANYSSIIHFMCDLNQPEQLHYLKGGETCQHKFLWVTHMACPVSHLEALNSCTLTDRQGTTYSLSSLHLPHSFYTVTHGDLIYELNVCGPVHGGHCSGQDNTSVCMVKGSSAKQLAKINGMSLTSDDPGSLRLTYVGNYSNHTAAAFKVVIDATCKEGTNGHHMSVLKEEPSLLVFELSTPLVCEPVPAKCVFDDIYGYEYDLTPLQLRTGNWEVYHSKSNRHFHISFCQSLNPSPGYLCPPGVAVCETNPQTLTLPGVSWGTAYGVPTVTSDGTVLVQYPNGGPCANGHRTRKTIVSLICNDEQVGPTFVAESEDCEMLFDFQTPAACPLKMTKGSDCQVQDPRYGYTYDMSALKNASTDYEVHAPGFTYLINVCQPLKSTKSGCSGAAVCQTKPDDADFSMDAGKPNSTLVYRNGLVTLTYAQGSGGCKGNFNRTSVITFVCDHSTMGWQGPEFLSESRDCTYTFEWRTSLACPPIVKSECSVMRPKDGLVDLSPLSDPKKNYVVTTANGTKYVLNVCRSVIYGPGSACVKTAGACAVLKPHVTQNIGQVQQPPVFEFGVVKIKYTSGDICHTRSSRSQPVRMQTVIEFECDKNVQTGYPILLREERCTYYFQWRTAYACPMKEDAVYDDCKVLHPLTNEEFDMSALRSVFPVNVSQDGYTYFMNVCGSLPADLCGKGAGMCAMDNKTGKVVSLGKASGQIHLMHDGVMYLKYDEGDMCPNVFLHPFMKRSTMIQFVCASAGRSNLGPQLLHVDGNCVYYFVYYTERACRRVLHCVVDEGTEQYDLSPLIKSAGRHTVLNLVDPGYIYYINVCQPVHAVAPYHMLANAGLIRTSTLTGSVESLGEVFMEPFNDFEGHVTLLYVNGSQCAYNSSMSNRARVIFVCDPSTTVEEPRLLDINKKSCVYIFEWRTNLVCPEINKKAVPTEECTFSIPQHGLSFDLSALKPTTSSMFEVPDQDGKGKFTLDVCGKTKPASSDCDGGSICFVSANEKRSYGTLSSFTYIQGGLKVMYTNGSACNESEAAMHSAAVNFQCDENAGIGTPVLEHMHACYSSFVWKTSLLCVPDHRQCMLTSGANTYDFGLLASVSHVRSVTDSEGNIYWLNVCSDMNADHQNVQSCPSSAAVCMRKKDHSGHDFTIGKAQSLRLSAIDSRRVDMMYGGGDPYVCHNRTTQHPSTLIQHECVTSGSSTGVLEFVSGPTPDQCLFVFKWKSRTACPLAEDEVVPENDGILMEKRLGLAMNLSSLLDNAFNVSESRGKDNYVYMVKLGGPVVTGIRGACTKASVCQTKDATGFYRDIGSFSTKKFVVRGSELLLEMESLVSKCGRTNDSVKSIISFECSKSAGLGSPEFLYESGKCHYLFRWATAQVCHDALVRLVEPDSDRLVSPTSVSSSTTVVIVIAVVVFFVLAPAGLYLVRHKLRAWVDLACFKSLSGIRVPQYHYSKTTSQLRSTDENGDTELLTSGSSLNSADDPLDTHVLA</sequence>
<evidence type="ECO:0000256" key="10">
    <source>
        <dbReference type="SAM" id="SignalP"/>
    </source>
</evidence>
<reference evidence="12" key="2">
    <citation type="journal article" date="2015" name="J. Proteomics">
        <title>Sexual differences in the sialomes of the zebra tick, Rhipicephalus pulchellus.</title>
        <authorList>
            <person name="Tan A.W."/>
            <person name="Francischetti I.M."/>
            <person name="Slovak M."/>
            <person name="Kini R.M."/>
            <person name="Ribeiro J.M."/>
        </authorList>
    </citation>
    <scope>NUCLEOTIDE SEQUENCE</scope>
    <source>
        <tissue evidence="12">Salivary gland</tissue>
    </source>
</reference>
<proteinExistence type="evidence at transcript level"/>
<feature type="signal peptide" evidence="10">
    <location>
        <begin position="1"/>
        <end position="29"/>
    </location>
</feature>
<dbReference type="InterPro" id="IPR000479">
    <property type="entry name" value="CIMR_rpt"/>
</dbReference>
<evidence type="ECO:0000313" key="12">
    <source>
        <dbReference type="EMBL" id="JAA58105.1"/>
    </source>
</evidence>
<feature type="domain" description="MRH" evidence="11">
    <location>
        <begin position="34"/>
        <end position="172"/>
    </location>
</feature>
<dbReference type="PANTHER" id="PTHR15071:SF0">
    <property type="entry name" value="MANNOSE 6-PHOSPHATE RECEPTOR-LIKE PROTEIN 1"/>
    <property type="match status" value="1"/>
</dbReference>
<feature type="domain" description="MRH" evidence="11">
    <location>
        <begin position="330"/>
        <end position="479"/>
    </location>
</feature>
<keyword evidence="2" id="KW-0813">Transport</keyword>
<feature type="domain" description="MRH" evidence="11">
    <location>
        <begin position="937"/>
        <end position="1073"/>
    </location>
</feature>
<evidence type="ECO:0000256" key="3">
    <source>
        <dbReference type="ARBA" id="ARBA00022692"/>
    </source>
</evidence>
<dbReference type="InterPro" id="IPR009011">
    <property type="entry name" value="Man6P_isomerase_rcpt-bd_dom_sf"/>
</dbReference>
<dbReference type="EMBL" id="GACK01006929">
    <property type="protein sequence ID" value="JAA58105.1"/>
    <property type="molecule type" value="mRNA"/>
</dbReference>
<keyword evidence="7" id="KW-1015">Disulfide bond</keyword>
<reference evidence="12" key="1">
    <citation type="submission" date="2012-11" db="EMBL/GenBank/DDBJ databases">
        <authorList>
            <person name="Lucero-Rivera Y.E."/>
            <person name="Tovar-Ramirez D."/>
        </authorList>
    </citation>
    <scope>NUCLEOTIDE SEQUENCE</scope>
    <source>
        <tissue evidence="12">Salivary gland</tissue>
    </source>
</reference>
<dbReference type="PANTHER" id="PTHR15071">
    <property type="entry name" value="MANNOSE-6-PHOSPHATE RECEPTOR FAMILY MEMBER"/>
    <property type="match status" value="1"/>
</dbReference>
<feature type="domain" description="MRH" evidence="11">
    <location>
        <begin position="1518"/>
        <end position="1660"/>
    </location>
</feature>
<feature type="domain" description="MRH" evidence="11">
    <location>
        <begin position="1368"/>
        <end position="1511"/>
    </location>
</feature>
<feature type="domain" description="MRH" evidence="11">
    <location>
        <begin position="1662"/>
        <end position="1806"/>
    </location>
</feature>
<dbReference type="Pfam" id="PF00878">
    <property type="entry name" value="CIMR"/>
    <property type="match status" value="13"/>
</dbReference>
<feature type="domain" description="MRH" evidence="11">
    <location>
        <begin position="780"/>
        <end position="930"/>
    </location>
</feature>
<feature type="transmembrane region" description="Helical" evidence="9">
    <location>
        <begin position="2283"/>
        <end position="2303"/>
    </location>
</feature>
<feature type="domain" description="MRH" evidence="11">
    <location>
        <begin position="635"/>
        <end position="776"/>
    </location>
</feature>
<dbReference type="GO" id="GO:0038023">
    <property type="term" value="F:signaling receptor activity"/>
    <property type="evidence" value="ECO:0007669"/>
    <property type="project" value="InterPro"/>
</dbReference>
<evidence type="ECO:0000256" key="1">
    <source>
        <dbReference type="ARBA" id="ARBA00004308"/>
    </source>
</evidence>
<organism evidence="12">
    <name type="scientific">Rhipicephalus pulchellus</name>
    <name type="common">Yellow backed tick</name>
    <name type="synonym">Dermacentor pulchellus</name>
    <dbReference type="NCBI Taxonomy" id="72859"/>
    <lineage>
        <taxon>Eukaryota</taxon>
        <taxon>Metazoa</taxon>
        <taxon>Ecdysozoa</taxon>
        <taxon>Arthropoda</taxon>
        <taxon>Chelicerata</taxon>
        <taxon>Arachnida</taxon>
        <taxon>Acari</taxon>
        <taxon>Parasitiformes</taxon>
        <taxon>Ixodida</taxon>
        <taxon>Ixodoidea</taxon>
        <taxon>Ixodidae</taxon>
        <taxon>Rhipicephalinae</taxon>
        <taxon>Rhipicephalus</taxon>
        <taxon>Rhipicephalus</taxon>
    </lineage>
</organism>
<feature type="domain" description="MRH" evidence="11">
    <location>
        <begin position="1076"/>
        <end position="1218"/>
    </location>
</feature>
<feature type="domain" description="MRH" evidence="11">
    <location>
        <begin position="1224"/>
        <end position="1364"/>
    </location>
</feature>
<keyword evidence="6 9" id="KW-0472">Membrane</keyword>
<feature type="domain" description="MRH" evidence="11">
    <location>
        <begin position="179"/>
        <end position="322"/>
    </location>
</feature>
<name>L7M250_RHIPC</name>
<evidence type="ECO:0000256" key="6">
    <source>
        <dbReference type="ARBA" id="ARBA00023136"/>
    </source>
</evidence>
<dbReference type="Gene3D" id="2.70.130.10">
    <property type="entry name" value="Mannose-6-phosphate receptor binding domain"/>
    <property type="match status" value="15"/>
</dbReference>
<evidence type="ECO:0000256" key="7">
    <source>
        <dbReference type="ARBA" id="ARBA00023157"/>
    </source>
</evidence>
<feature type="domain" description="MRH" evidence="11">
    <location>
        <begin position="2134"/>
        <end position="2258"/>
    </location>
</feature>
<keyword evidence="5 9" id="KW-1133">Transmembrane helix</keyword>
<dbReference type="InterPro" id="IPR044865">
    <property type="entry name" value="MRH_dom"/>
</dbReference>
<evidence type="ECO:0000256" key="4">
    <source>
        <dbReference type="ARBA" id="ARBA00022729"/>
    </source>
</evidence>
<feature type="region of interest" description="Disordered" evidence="8">
    <location>
        <begin position="2335"/>
        <end position="2367"/>
    </location>
</feature>